<evidence type="ECO:0000313" key="4">
    <source>
        <dbReference type="EMBL" id="MEQ2253454.1"/>
    </source>
</evidence>
<proteinExistence type="predicted"/>
<protein>
    <recommendedName>
        <fullName evidence="6">Ig-like domain-containing protein</fullName>
    </recommendedName>
</protein>
<keyword evidence="3" id="KW-0472">Membrane</keyword>
<dbReference type="PANTHER" id="PTHR11481:SF64">
    <property type="entry name" value="FC RECEPTOR-LIKE PROTEIN 4"/>
    <property type="match status" value="1"/>
</dbReference>
<gene>
    <name evidence="4" type="ORF">ILYODFUR_032255</name>
</gene>
<keyword evidence="3" id="KW-0812">Transmembrane</keyword>
<accession>A0ABV0V8U5</accession>
<keyword evidence="2" id="KW-1015">Disulfide bond</keyword>
<evidence type="ECO:0000256" key="3">
    <source>
        <dbReference type="SAM" id="Phobius"/>
    </source>
</evidence>
<comment type="caution">
    <text evidence="4">The sequence shown here is derived from an EMBL/GenBank/DDBJ whole genome shotgun (WGS) entry which is preliminary data.</text>
</comment>
<dbReference type="Proteomes" id="UP001482620">
    <property type="component" value="Unassembled WGS sequence"/>
</dbReference>
<sequence>TLTITPKQSQFFQYDRIALTCVSNSKGWTVKRSINNQPPQECKYGWAIPSESSCIIENAYPSDTATTVILESPVDPVLEGEHVTLGCSYKEEDDPSSTSDFSAHFYKDEVFIGTQKPGKMIIKAEEGFYKCRHPFKGVSPKSWLAVRARVKQVEVSPPPLPPPPDIPWTRVICGILLFILYNFILILCIWTYRRWARARADVNGTEPELKTMR</sequence>
<feature type="transmembrane region" description="Helical" evidence="3">
    <location>
        <begin position="168"/>
        <end position="190"/>
    </location>
</feature>
<dbReference type="InterPro" id="IPR050488">
    <property type="entry name" value="Ig_Fc_receptor"/>
</dbReference>
<keyword evidence="3" id="KW-1133">Transmembrane helix</keyword>
<dbReference type="PANTHER" id="PTHR11481">
    <property type="entry name" value="IMMUNOGLOBULIN FC RECEPTOR"/>
    <property type="match status" value="1"/>
</dbReference>
<organism evidence="4 5">
    <name type="scientific">Ilyodon furcidens</name>
    <name type="common">goldbreast splitfin</name>
    <dbReference type="NCBI Taxonomy" id="33524"/>
    <lineage>
        <taxon>Eukaryota</taxon>
        <taxon>Metazoa</taxon>
        <taxon>Chordata</taxon>
        <taxon>Craniata</taxon>
        <taxon>Vertebrata</taxon>
        <taxon>Euteleostomi</taxon>
        <taxon>Actinopterygii</taxon>
        <taxon>Neopterygii</taxon>
        <taxon>Teleostei</taxon>
        <taxon>Neoteleostei</taxon>
        <taxon>Acanthomorphata</taxon>
        <taxon>Ovalentaria</taxon>
        <taxon>Atherinomorphae</taxon>
        <taxon>Cyprinodontiformes</taxon>
        <taxon>Goodeidae</taxon>
        <taxon>Ilyodon</taxon>
    </lineage>
</organism>
<keyword evidence="5" id="KW-1185">Reference proteome</keyword>
<evidence type="ECO:0000313" key="5">
    <source>
        <dbReference type="Proteomes" id="UP001482620"/>
    </source>
</evidence>
<feature type="non-terminal residue" evidence="4">
    <location>
        <position position="1"/>
    </location>
</feature>
<evidence type="ECO:0000256" key="2">
    <source>
        <dbReference type="ARBA" id="ARBA00023157"/>
    </source>
</evidence>
<keyword evidence="1" id="KW-0732">Signal</keyword>
<evidence type="ECO:0000256" key="1">
    <source>
        <dbReference type="ARBA" id="ARBA00022729"/>
    </source>
</evidence>
<dbReference type="EMBL" id="JAHRIQ010097874">
    <property type="protein sequence ID" value="MEQ2253454.1"/>
    <property type="molecule type" value="Genomic_DNA"/>
</dbReference>
<name>A0ABV0V8U5_9TELE</name>
<reference evidence="4 5" key="1">
    <citation type="submission" date="2021-06" db="EMBL/GenBank/DDBJ databases">
        <authorList>
            <person name="Palmer J.M."/>
        </authorList>
    </citation>
    <scope>NUCLEOTIDE SEQUENCE [LARGE SCALE GENOMIC DNA]</scope>
    <source>
        <strain evidence="5">if_2019</strain>
        <tissue evidence="4">Muscle</tissue>
    </source>
</reference>
<evidence type="ECO:0008006" key="6">
    <source>
        <dbReference type="Google" id="ProtNLM"/>
    </source>
</evidence>